<feature type="compositionally biased region" description="Polar residues" evidence="1">
    <location>
        <begin position="104"/>
        <end position="116"/>
    </location>
</feature>
<protein>
    <submittedName>
        <fullName evidence="2">Uncharacterized protein</fullName>
    </submittedName>
</protein>
<dbReference type="Proteomes" id="UP000800235">
    <property type="component" value="Unassembled WGS sequence"/>
</dbReference>
<dbReference type="AlphaFoldDB" id="A0A9P4U0Z4"/>
<organism evidence="2 3">
    <name type="scientific">Tothia fuscella</name>
    <dbReference type="NCBI Taxonomy" id="1048955"/>
    <lineage>
        <taxon>Eukaryota</taxon>
        <taxon>Fungi</taxon>
        <taxon>Dikarya</taxon>
        <taxon>Ascomycota</taxon>
        <taxon>Pezizomycotina</taxon>
        <taxon>Dothideomycetes</taxon>
        <taxon>Pleosporomycetidae</taxon>
        <taxon>Venturiales</taxon>
        <taxon>Cylindrosympodiaceae</taxon>
        <taxon>Tothia</taxon>
    </lineage>
</organism>
<keyword evidence="3" id="KW-1185">Reference proteome</keyword>
<feature type="compositionally biased region" description="Basic and acidic residues" evidence="1">
    <location>
        <begin position="61"/>
        <end position="72"/>
    </location>
</feature>
<dbReference type="EMBL" id="MU007026">
    <property type="protein sequence ID" value="KAF2432458.1"/>
    <property type="molecule type" value="Genomic_DNA"/>
</dbReference>
<feature type="compositionally biased region" description="Basic and acidic residues" evidence="1">
    <location>
        <begin position="33"/>
        <end position="42"/>
    </location>
</feature>
<proteinExistence type="predicted"/>
<evidence type="ECO:0000256" key="1">
    <source>
        <dbReference type="SAM" id="MobiDB-lite"/>
    </source>
</evidence>
<name>A0A9P4U0Z4_9PEZI</name>
<evidence type="ECO:0000313" key="3">
    <source>
        <dbReference type="Proteomes" id="UP000800235"/>
    </source>
</evidence>
<feature type="region of interest" description="Disordered" evidence="1">
    <location>
        <begin position="1"/>
        <end position="116"/>
    </location>
</feature>
<accession>A0A9P4U0Z4</accession>
<comment type="caution">
    <text evidence="2">The sequence shown here is derived from an EMBL/GenBank/DDBJ whole genome shotgun (WGS) entry which is preliminary data.</text>
</comment>
<feature type="compositionally biased region" description="Polar residues" evidence="1">
    <location>
        <begin position="1"/>
        <end position="16"/>
    </location>
</feature>
<reference evidence="2" key="1">
    <citation type="journal article" date="2020" name="Stud. Mycol.">
        <title>101 Dothideomycetes genomes: a test case for predicting lifestyles and emergence of pathogens.</title>
        <authorList>
            <person name="Haridas S."/>
            <person name="Albert R."/>
            <person name="Binder M."/>
            <person name="Bloem J."/>
            <person name="Labutti K."/>
            <person name="Salamov A."/>
            <person name="Andreopoulos B."/>
            <person name="Baker S."/>
            <person name="Barry K."/>
            <person name="Bills G."/>
            <person name="Bluhm B."/>
            <person name="Cannon C."/>
            <person name="Castanera R."/>
            <person name="Culley D."/>
            <person name="Daum C."/>
            <person name="Ezra D."/>
            <person name="Gonzalez J."/>
            <person name="Henrissat B."/>
            <person name="Kuo A."/>
            <person name="Liang C."/>
            <person name="Lipzen A."/>
            <person name="Lutzoni F."/>
            <person name="Magnuson J."/>
            <person name="Mondo S."/>
            <person name="Nolan M."/>
            <person name="Ohm R."/>
            <person name="Pangilinan J."/>
            <person name="Park H.-J."/>
            <person name="Ramirez L."/>
            <person name="Alfaro M."/>
            <person name="Sun H."/>
            <person name="Tritt A."/>
            <person name="Yoshinaga Y."/>
            <person name="Zwiers L.-H."/>
            <person name="Turgeon B."/>
            <person name="Goodwin S."/>
            <person name="Spatafora J."/>
            <person name="Crous P."/>
            <person name="Grigoriev I."/>
        </authorList>
    </citation>
    <scope>NUCLEOTIDE SEQUENCE</scope>
    <source>
        <strain evidence="2">CBS 130266</strain>
    </source>
</reference>
<evidence type="ECO:0000313" key="2">
    <source>
        <dbReference type="EMBL" id="KAF2432458.1"/>
    </source>
</evidence>
<gene>
    <name evidence="2" type="ORF">EJ08DRAFT_133263</name>
</gene>
<sequence length="157" mass="17714">MAFTNPQSSYSISTSKQPDRNMPNKHVPALPSKQDDKSDSCLRHPKKKSLQENPHALSSQAHREPDRNDEPSRSSGLSAHPKNWKLSCPQSVCRNQLSDDEQSDIPNQNELAGFSKSTTNYQLDRWAKETKAEQPWNALLCARSYEFNVLDDSPGHP</sequence>